<dbReference type="Proteomes" id="UP001250698">
    <property type="component" value="Unassembled WGS sequence"/>
</dbReference>
<organism evidence="3 4">
    <name type="scientific">Hymenobacter endophyticus</name>
    <dbReference type="NCBI Taxonomy" id="3076335"/>
    <lineage>
        <taxon>Bacteria</taxon>
        <taxon>Pseudomonadati</taxon>
        <taxon>Bacteroidota</taxon>
        <taxon>Cytophagia</taxon>
        <taxon>Cytophagales</taxon>
        <taxon>Hymenobacteraceae</taxon>
        <taxon>Hymenobacter</taxon>
    </lineage>
</organism>
<feature type="signal peptide" evidence="2">
    <location>
        <begin position="1"/>
        <end position="26"/>
    </location>
</feature>
<feature type="compositionally biased region" description="Low complexity" evidence="1">
    <location>
        <begin position="49"/>
        <end position="64"/>
    </location>
</feature>
<dbReference type="PROSITE" id="PS51257">
    <property type="entry name" value="PROKAR_LIPOPROTEIN"/>
    <property type="match status" value="1"/>
</dbReference>
<feature type="compositionally biased region" description="Polar residues" evidence="1">
    <location>
        <begin position="299"/>
        <end position="314"/>
    </location>
</feature>
<keyword evidence="2" id="KW-0732">Signal</keyword>
<keyword evidence="4" id="KW-1185">Reference proteome</keyword>
<dbReference type="RefSeq" id="WP_315998154.1">
    <property type="nucleotide sequence ID" value="NZ_JAWDJT010000005.1"/>
</dbReference>
<feature type="compositionally biased region" description="Low complexity" evidence="1">
    <location>
        <begin position="430"/>
        <end position="450"/>
    </location>
</feature>
<gene>
    <name evidence="3" type="ORF">ROI90_09740</name>
</gene>
<feature type="compositionally biased region" description="Polar residues" evidence="1">
    <location>
        <begin position="406"/>
        <end position="417"/>
    </location>
</feature>
<reference evidence="3 4" key="1">
    <citation type="submission" date="2023-10" db="EMBL/GenBank/DDBJ databases">
        <title>Hymenobacter endophyticus sp. nov., an isolate from the leaf tissues of wheat.</title>
        <authorList>
            <person name="Dai Y."/>
        </authorList>
    </citation>
    <scope>NUCLEOTIDE SEQUENCE [LARGE SCALE GENOMIC DNA]</scope>
    <source>
        <strain evidence="3 4">ZK17L-C2</strain>
    </source>
</reference>
<evidence type="ECO:0008006" key="5">
    <source>
        <dbReference type="Google" id="ProtNLM"/>
    </source>
</evidence>
<evidence type="ECO:0000256" key="2">
    <source>
        <dbReference type="SAM" id="SignalP"/>
    </source>
</evidence>
<evidence type="ECO:0000313" key="3">
    <source>
        <dbReference type="EMBL" id="MDU0370673.1"/>
    </source>
</evidence>
<feature type="compositionally biased region" description="Polar residues" evidence="1">
    <location>
        <begin position="347"/>
        <end position="369"/>
    </location>
</feature>
<protein>
    <recommendedName>
        <fullName evidence="5">Prolyl-tRNA synthetase</fullName>
    </recommendedName>
</protein>
<comment type="caution">
    <text evidence="3">The sequence shown here is derived from an EMBL/GenBank/DDBJ whole genome shotgun (WGS) entry which is preliminary data.</text>
</comment>
<evidence type="ECO:0000256" key="1">
    <source>
        <dbReference type="SAM" id="MobiDB-lite"/>
    </source>
</evidence>
<name>A0ABU3TH48_9BACT</name>
<proteinExistence type="predicted"/>
<feature type="region of interest" description="Disordered" evidence="1">
    <location>
        <begin position="235"/>
        <end position="467"/>
    </location>
</feature>
<feature type="region of interest" description="Disordered" evidence="1">
    <location>
        <begin position="49"/>
        <end position="80"/>
    </location>
</feature>
<dbReference type="EMBL" id="JAWDJT010000005">
    <property type="protein sequence ID" value="MDU0370673.1"/>
    <property type="molecule type" value="Genomic_DNA"/>
</dbReference>
<accession>A0ABU3TH48</accession>
<evidence type="ECO:0000313" key="4">
    <source>
        <dbReference type="Proteomes" id="UP001250698"/>
    </source>
</evidence>
<sequence length="467" mass="50102">MKKILSPLLPALALLTLGGCASSSYLATTENDGMYYSSSDRVTVPAQAATAAAPASEEATTVEPGDVTNPDYDGTVGRSSATGSGEYYDDDYYYASRLRRFHSPYRGIGMGYYDFAYTDPYWYGGGAAYSPWGYGYNGLYDPFFSPWGYGSVNINIGFGRPWYRPWRGGYGYSPYDYGFGSPWGGYGFGSPWGGYGGGYYPGLYGGGYGGGFYGGGGYYGGNGWGNYYERPGQRATYGPRRDRATDGQRLAAPNTNVPASSGRGRVQEGGFTGGGTPGSTTSGVAGRPEGSGRRRVQEITDTNTPPVSSPQPSTRRVREAQVSQAEQVPLPSPQAEQIPGGRRWRTLDNTTNGTVSSPNGAGTQSSSGEQTRRRRVEWNPAGGTTGSEQQPAQPRVADQPRRQRLYDQSSQPSQPRRTYSEPARTYEQPSRSYEQPSRSYSEPSRSSSSGNSGGGGSDGGGRRGRVQ</sequence>
<feature type="chain" id="PRO_5046944195" description="Prolyl-tRNA synthetase" evidence="2">
    <location>
        <begin position="27"/>
        <end position="467"/>
    </location>
</feature>